<dbReference type="EMBL" id="CAGS01000201">
    <property type="protein sequence ID" value="CCF83897.1"/>
    <property type="molecule type" value="Genomic_DNA"/>
</dbReference>
<dbReference type="PANTHER" id="PTHR33434">
    <property type="entry name" value="DEGV DOMAIN-CONTAINING PROTEIN DR_1986-RELATED"/>
    <property type="match status" value="1"/>
</dbReference>
<dbReference type="InterPro" id="IPR050270">
    <property type="entry name" value="DegV_domain_contain"/>
</dbReference>
<dbReference type="Gene3D" id="3.30.1180.10">
    <property type="match status" value="1"/>
</dbReference>
<evidence type="ECO:0000313" key="3">
    <source>
        <dbReference type="Proteomes" id="UP000004221"/>
    </source>
</evidence>
<dbReference type="Proteomes" id="UP000004221">
    <property type="component" value="Unassembled WGS sequence"/>
</dbReference>
<dbReference type="OrthoDB" id="9780660at2"/>
<protein>
    <submittedName>
        <fullName evidence="2">DegV family protein</fullName>
    </submittedName>
</protein>
<dbReference type="AlphaFoldDB" id="I4EGT5"/>
<gene>
    <name evidence="2" type="ORF">NITHO_280040</name>
</gene>
<dbReference type="Gene3D" id="3.40.50.10170">
    <property type="match status" value="1"/>
</dbReference>
<comment type="caution">
    <text evidence="2">The sequence shown here is derived from an EMBL/GenBank/DDBJ whole genome shotgun (WGS) entry which is preliminary data.</text>
</comment>
<dbReference type="GO" id="GO:0008289">
    <property type="term" value="F:lipid binding"/>
    <property type="evidence" value="ECO:0007669"/>
    <property type="project" value="UniProtKB-KW"/>
</dbReference>
<organism evidence="2 3">
    <name type="scientific">Nitrolancea hollandica Lb</name>
    <dbReference type="NCBI Taxonomy" id="1129897"/>
    <lineage>
        <taxon>Bacteria</taxon>
        <taxon>Pseudomonadati</taxon>
        <taxon>Thermomicrobiota</taxon>
        <taxon>Thermomicrobia</taxon>
        <taxon>Sphaerobacterales</taxon>
        <taxon>Sphaerobacterineae</taxon>
        <taxon>Sphaerobacteraceae</taxon>
        <taxon>Nitrolancea</taxon>
    </lineage>
</organism>
<dbReference type="InterPro" id="IPR003797">
    <property type="entry name" value="DegV"/>
</dbReference>
<dbReference type="SUPFAM" id="SSF82549">
    <property type="entry name" value="DAK1/DegV-like"/>
    <property type="match status" value="1"/>
</dbReference>
<reference evidence="2 3" key="1">
    <citation type="journal article" date="2012" name="ISME J.">
        <title>Nitrification expanded: discovery, physiology and genomics of a nitrite-oxidizing bacterium from the phylum Chloroflexi.</title>
        <authorList>
            <person name="Sorokin D.Y."/>
            <person name="Lucker S."/>
            <person name="Vejmelkova D."/>
            <person name="Kostrikina N.A."/>
            <person name="Kleerebezem R."/>
            <person name="Rijpstra W.I."/>
            <person name="Damste J.S."/>
            <person name="Le Paslier D."/>
            <person name="Muyzer G."/>
            <person name="Wagner M."/>
            <person name="van Loosdrecht M.C."/>
            <person name="Daims H."/>
        </authorList>
    </citation>
    <scope>NUCLEOTIDE SEQUENCE [LARGE SCALE GENOMIC DNA]</scope>
    <source>
        <strain evidence="3">none</strain>
    </source>
</reference>
<evidence type="ECO:0000256" key="1">
    <source>
        <dbReference type="ARBA" id="ARBA00023121"/>
    </source>
</evidence>
<evidence type="ECO:0000313" key="2">
    <source>
        <dbReference type="EMBL" id="CCF83897.1"/>
    </source>
</evidence>
<dbReference type="NCBIfam" id="TIGR00762">
    <property type="entry name" value="DegV"/>
    <property type="match status" value="1"/>
</dbReference>
<accession>I4EGT5</accession>
<name>I4EGT5_9BACT</name>
<dbReference type="PROSITE" id="PS51482">
    <property type="entry name" value="DEGV"/>
    <property type="match status" value="1"/>
</dbReference>
<proteinExistence type="predicted"/>
<dbReference type="RefSeq" id="WP_008477593.1">
    <property type="nucleotide sequence ID" value="NZ_CAGS01000201.1"/>
</dbReference>
<dbReference type="Pfam" id="PF02645">
    <property type="entry name" value="DegV"/>
    <property type="match status" value="1"/>
</dbReference>
<keyword evidence="1" id="KW-0446">Lipid-binding</keyword>
<keyword evidence="3" id="KW-1185">Reference proteome</keyword>
<sequence length="287" mass="31653">MARVAVVTDSTADIPPDLIKWHDIHVVPLNVRIGETVYEDRVTITPGEFVRRLVESGEFPTTSQPPVGRFQQLYRELAAEHDAIISIHLSSRLSGTVQSARLAREALGNPVPIVILDSRLASMGLGFPVLQAARLALEDYPLDVIEHATRRAIEATHVMFYVDTLEYLRRGGRIGRAAEIIGSLLQLKPILRMEEGIVVPFARTRTRPRALAGLIDLVREFPRIDQIAILTTGQQHGEVENLTNRLSDVCSESQMIVSEFSPVLASHLGPGAVGIAVYEGEALEHRP</sequence>
<dbReference type="InterPro" id="IPR043168">
    <property type="entry name" value="DegV_C"/>
</dbReference>
<dbReference type="PANTHER" id="PTHR33434:SF2">
    <property type="entry name" value="FATTY ACID-BINDING PROTEIN TM_1468"/>
    <property type="match status" value="1"/>
</dbReference>